<accession>A0A511N7I3</accession>
<protein>
    <submittedName>
        <fullName evidence="2">Uncharacterized protein</fullName>
    </submittedName>
</protein>
<dbReference type="Pfam" id="PF12730">
    <property type="entry name" value="ABC2_membrane_4"/>
    <property type="match status" value="1"/>
</dbReference>
<dbReference type="EMBL" id="BJXB01000021">
    <property type="protein sequence ID" value="GEM48438.1"/>
    <property type="molecule type" value="Genomic_DNA"/>
</dbReference>
<evidence type="ECO:0000313" key="2">
    <source>
        <dbReference type="EMBL" id="GEM48438.1"/>
    </source>
</evidence>
<gene>
    <name evidence="2" type="ORF">DC3_40730</name>
</gene>
<name>A0A511N7I3_DEIC1</name>
<feature type="transmembrane region" description="Helical" evidence="1">
    <location>
        <begin position="115"/>
        <end position="135"/>
    </location>
</feature>
<evidence type="ECO:0000313" key="3">
    <source>
        <dbReference type="Proteomes" id="UP000321306"/>
    </source>
</evidence>
<comment type="caution">
    <text evidence="2">The sequence shown here is derived from an EMBL/GenBank/DDBJ whole genome shotgun (WGS) entry which is preliminary data.</text>
</comment>
<organism evidence="2 3">
    <name type="scientific">Deinococcus cellulosilyticus (strain DSM 18568 / NBRC 106333 / KACC 11606 / 5516J-15)</name>
    <dbReference type="NCBI Taxonomy" id="1223518"/>
    <lineage>
        <taxon>Bacteria</taxon>
        <taxon>Thermotogati</taxon>
        <taxon>Deinococcota</taxon>
        <taxon>Deinococci</taxon>
        <taxon>Deinococcales</taxon>
        <taxon>Deinococcaceae</taxon>
        <taxon>Deinococcus</taxon>
    </lineage>
</organism>
<keyword evidence="3" id="KW-1185">Reference proteome</keyword>
<keyword evidence="1" id="KW-0812">Transmembrane</keyword>
<keyword evidence="1" id="KW-0472">Membrane</keyword>
<dbReference type="RefSeq" id="WP_146887514.1">
    <property type="nucleotide sequence ID" value="NZ_BJXB01000021.1"/>
</dbReference>
<evidence type="ECO:0000256" key="1">
    <source>
        <dbReference type="SAM" id="Phobius"/>
    </source>
</evidence>
<proteinExistence type="predicted"/>
<dbReference type="Proteomes" id="UP000321306">
    <property type="component" value="Unassembled WGS sequence"/>
</dbReference>
<feature type="transmembrane region" description="Helical" evidence="1">
    <location>
        <begin position="191"/>
        <end position="208"/>
    </location>
</feature>
<feature type="transmembrane region" description="Helical" evidence="1">
    <location>
        <begin position="47"/>
        <end position="66"/>
    </location>
</feature>
<feature type="transmembrane region" description="Helical" evidence="1">
    <location>
        <begin position="87"/>
        <end position="109"/>
    </location>
</feature>
<keyword evidence="1" id="KW-1133">Transmembrane helix</keyword>
<dbReference type="OrthoDB" id="9826986at2"/>
<sequence length="215" mass="22780">MLAAELLKLKRNPMGMGLAIAGLALPVLVFAANQMNPNMQVKANGEAYLLPAHAVLALVTPYLLALETQQATAKWILTTPTSSLKVLFEKISVILLLVVLSLGVSFALGNLPENAAAFGAGMAGLVSSLGTLVLLTAITRNFALVLVVGFAWMQIIPRIVTALPEQAQPWLAAGLPGMGITHFAGDGEHQTVRIAMTAVIWILALLIWKKRGITL</sequence>
<feature type="transmembrane region" description="Helical" evidence="1">
    <location>
        <begin position="142"/>
        <end position="160"/>
    </location>
</feature>
<dbReference type="AlphaFoldDB" id="A0A511N7I3"/>
<reference evidence="2 3" key="1">
    <citation type="submission" date="2019-07" db="EMBL/GenBank/DDBJ databases">
        <title>Whole genome shotgun sequence of Deinococcus cellulosilyticus NBRC 106333.</title>
        <authorList>
            <person name="Hosoyama A."/>
            <person name="Uohara A."/>
            <person name="Ohji S."/>
            <person name="Ichikawa N."/>
        </authorList>
    </citation>
    <scope>NUCLEOTIDE SEQUENCE [LARGE SCALE GENOMIC DNA]</scope>
    <source>
        <strain evidence="2 3">NBRC 106333</strain>
    </source>
</reference>